<comment type="subcellular location">
    <subcellularLocation>
        <location evidence="1 10">Golgi apparatus membrane</location>
        <topology evidence="1 10">Single-pass type II membrane protein</topology>
    </subcellularLocation>
</comment>
<keyword evidence="5" id="KW-0812">Transmembrane</keyword>
<comment type="similarity">
    <text evidence="2 10">Belongs to the glycosyltransferase 31 family.</text>
</comment>
<dbReference type="Pfam" id="PF01762">
    <property type="entry name" value="Galactosyl_T"/>
    <property type="match status" value="1"/>
</dbReference>
<evidence type="ECO:0000313" key="12">
    <source>
        <dbReference type="Proteomes" id="UP001164746"/>
    </source>
</evidence>
<evidence type="ECO:0000256" key="7">
    <source>
        <dbReference type="ARBA" id="ARBA00022989"/>
    </source>
</evidence>
<keyword evidence="6" id="KW-0735">Signal-anchor</keyword>
<evidence type="ECO:0000256" key="2">
    <source>
        <dbReference type="ARBA" id="ARBA00008661"/>
    </source>
</evidence>
<dbReference type="Gene3D" id="3.90.550.50">
    <property type="match status" value="1"/>
</dbReference>
<organism evidence="11 12">
    <name type="scientific">Mya arenaria</name>
    <name type="common">Soft-shell clam</name>
    <dbReference type="NCBI Taxonomy" id="6604"/>
    <lineage>
        <taxon>Eukaryota</taxon>
        <taxon>Metazoa</taxon>
        <taxon>Spiralia</taxon>
        <taxon>Lophotrochozoa</taxon>
        <taxon>Mollusca</taxon>
        <taxon>Bivalvia</taxon>
        <taxon>Autobranchia</taxon>
        <taxon>Heteroconchia</taxon>
        <taxon>Euheterodonta</taxon>
        <taxon>Imparidentia</taxon>
        <taxon>Neoheterodontei</taxon>
        <taxon>Myida</taxon>
        <taxon>Myoidea</taxon>
        <taxon>Myidae</taxon>
        <taxon>Mya</taxon>
    </lineage>
</organism>
<gene>
    <name evidence="11" type="ORF">MAR_011789</name>
</gene>
<evidence type="ECO:0000256" key="9">
    <source>
        <dbReference type="ARBA" id="ARBA00023136"/>
    </source>
</evidence>
<sequence length="367" mass="43811">MPILIQRSSKQTKTIPKLDDWHKELTDEYELEMYHAPEALRDNTLRGGNTVQDAQEYVDNITEMNGQQKGWDQSTRTPPINPHEFKYLINPSSLCYRKNLTYLVYVHTAPGNFKKRQTIRQTWGAKTLMLKYKIRIVFIMGVVEDSVTVQRVHSESNRYGDIVMEDFQDSYRNLTYKAIAGLKWISSYCLDVTYVIKSDDDILIDMHALMETMNSKEVKKYGTRRLIMCNQWLKMKVIRDKKSKWYVPKEEFDKEYFPPYCSGSLFIMSLDVVFAMYDMSLNTKFFWVDDFYITGLLAEKLKLEHKRLNDNYMLNARAAVEKFDKDEKRELKFFHVHKLTDIFRMWKRLRSEKNRSCDNCFTWLPHR</sequence>
<evidence type="ECO:0000256" key="8">
    <source>
        <dbReference type="ARBA" id="ARBA00023034"/>
    </source>
</evidence>
<evidence type="ECO:0000313" key="11">
    <source>
        <dbReference type="EMBL" id="WAR26085.1"/>
    </source>
</evidence>
<keyword evidence="7" id="KW-1133">Transmembrane helix</keyword>
<evidence type="ECO:0000256" key="4">
    <source>
        <dbReference type="ARBA" id="ARBA00022679"/>
    </source>
</evidence>
<dbReference type="EC" id="2.4.1.-" evidence="10"/>
<keyword evidence="12" id="KW-1185">Reference proteome</keyword>
<evidence type="ECO:0000256" key="10">
    <source>
        <dbReference type="RuleBase" id="RU363063"/>
    </source>
</evidence>
<evidence type="ECO:0000256" key="5">
    <source>
        <dbReference type="ARBA" id="ARBA00022692"/>
    </source>
</evidence>
<protein>
    <recommendedName>
        <fullName evidence="10">Hexosyltransferase</fullName>
        <ecNumber evidence="10">2.4.1.-</ecNumber>
    </recommendedName>
</protein>
<dbReference type="PANTHER" id="PTHR11214">
    <property type="entry name" value="BETA-1,3-N-ACETYLGLUCOSAMINYLTRANSFERASE"/>
    <property type="match status" value="1"/>
</dbReference>
<dbReference type="InterPro" id="IPR002659">
    <property type="entry name" value="Glyco_trans_31"/>
</dbReference>
<accession>A0ABY7FVS3</accession>
<evidence type="ECO:0000256" key="1">
    <source>
        <dbReference type="ARBA" id="ARBA00004323"/>
    </source>
</evidence>
<keyword evidence="8 10" id="KW-0333">Golgi apparatus</keyword>
<proteinExistence type="inferred from homology"/>
<dbReference type="PANTHER" id="PTHR11214:SF364">
    <property type="entry name" value="HEXOSYLTRANSFERASE"/>
    <property type="match status" value="1"/>
</dbReference>
<evidence type="ECO:0000256" key="3">
    <source>
        <dbReference type="ARBA" id="ARBA00022676"/>
    </source>
</evidence>
<dbReference type="EMBL" id="CP111025">
    <property type="protein sequence ID" value="WAR26085.1"/>
    <property type="molecule type" value="Genomic_DNA"/>
</dbReference>
<name>A0ABY7FVS3_MYAAR</name>
<reference evidence="11" key="1">
    <citation type="submission" date="2022-11" db="EMBL/GenBank/DDBJ databases">
        <title>Centuries of genome instability and evolution in soft-shell clam transmissible cancer (bioRxiv).</title>
        <authorList>
            <person name="Hart S.F.M."/>
            <person name="Yonemitsu M.A."/>
            <person name="Giersch R.M."/>
            <person name="Beal B.F."/>
            <person name="Arriagada G."/>
            <person name="Davis B.W."/>
            <person name="Ostrander E.A."/>
            <person name="Goff S.P."/>
            <person name="Metzger M.J."/>
        </authorList>
    </citation>
    <scope>NUCLEOTIDE SEQUENCE</scope>
    <source>
        <strain evidence="11">MELC-2E11</strain>
        <tissue evidence="11">Siphon/mantle</tissue>
    </source>
</reference>
<dbReference type="Proteomes" id="UP001164746">
    <property type="component" value="Chromosome 14"/>
</dbReference>
<keyword evidence="4" id="KW-0808">Transferase</keyword>
<keyword evidence="9" id="KW-0472">Membrane</keyword>
<evidence type="ECO:0000256" key="6">
    <source>
        <dbReference type="ARBA" id="ARBA00022968"/>
    </source>
</evidence>
<keyword evidence="3 10" id="KW-0328">Glycosyltransferase</keyword>